<feature type="region of interest" description="Disordered" evidence="2">
    <location>
        <begin position="226"/>
        <end position="265"/>
    </location>
</feature>
<dbReference type="InterPro" id="IPR036875">
    <property type="entry name" value="Znf_CCHC_sf"/>
</dbReference>
<evidence type="ECO:0000313" key="4">
    <source>
        <dbReference type="EMBL" id="GAV05378.1"/>
    </source>
</evidence>
<dbReference type="InterPro" id="IPR001878">
    <property type="entry name" value="Znf_CCHC"/>
</dbReference>
<dbReference type="SUPFAM" id="SSF57756">
    <property type="entry name" value="Retrovirus zinc finger-like domains"/>
    <property type="match status" value="1"/>
</dbReference>
<keyword evidence="1" id="KW-0863">Zinc-finger</keyword>
<reference evidence="4 5" key="1">
    <citation type="journal article" date="2016" name="Nat. Commun.">
        <title>Extremotolerant tardigrade genome and improved radiotolerance of human cultured cells by tardigrade-unique protein.</title>
        <authorList>
            <person name="Hashimoto T."/>
            <person name="Horikawa D.D."/>
            <person name="Saito Y."/>
            <person name="Kuwahara H."/>
            <person name="Kozuka-Hata H."/>
            <person name="Shin-I T."/>
            <person name="Minakuchi Y."/>
            <person name="Ohishi K."/>
            <person name="Motoyama A."/>
            <person name="Aizu T."/>
            <person name="Enomoto A."/>
            <person name="Kondo K."/>
            <person name="Tanaka S."/>
            <person name="Hara Y."/>
            <person name="Koshikawa S."/>
            <person name="Sagara H."/>
            <person name="Miura T."/>
            <person name="Yokobori S."/>
            <person name="Miyagawa K."/>
            <person name="Suzuki Y."/>
            <person name="Kubo T."/>
            <person name="Oyama M."/>
            <person name="Kohara Y."/>
            <person name="Fujiyama A."/>
            <person name="Arakawa K."/>
            <person name="Katayama T."/>
            <person name="Toyoda A."/>
            <person name="Kunieda T."/>
        </authorList>
    </citation>
    <scope>NUCLEOTIDE SEQUENCE [LARGE SCALE GENOMIC DNA]</scope>
    <source>
        <strain evidence="4 5">YOKOZUNA-1</strain>
    </source>
</reference>
<dbReference type="Proteomes" id="UP000186922">
    <property type="component" value="Unassembled WGS sequence"/>
</dbReference>
<protein>
    <recommendedName>
        <fullName evidence="3">CCHC-type domain-containing protein</fullName>
    </recommendedName>
</protein>
<dbReference type="InterPro" id="IPR058599">
    <property type="entry name" value="PHAT_Smg/ZCCHC2-like"/>
</dbReference>
<dbReference type="EMBL" id="BDGG01000012">
    <property type="protein sequence ID" value="GAV05378.1"/>
    <property type="molecule type" value="Genomic_DNA"/>
</dbReference>
<accession>A0A1D1VZV2</accession>
<gene>
    <name evidence="4" type="primary">RvY_15523</name>
    <name evidence="4" type="synonym">RvY_15523.1</name>
    <name evidence="4" type="ORF">RvY_15523-1</name>
</gene>
<proteinExistence type="predicted"/>
<organism evidence="4 5">
    <name type="scientific">Ramazzottius varieornatus</name>
    <name type="common">Water bear</name>
    <name type="synonym">Tardigrade</name>
    <dbReference type="NCBI Taxonomy" id="947166"/>
    <lineage>
        <taxon>Eukaryota</taxon>
        <taxon>Metazoa</taxon>
        <taxon>Ecdysozoa</taxon>
        <taxon>Tardigrada</taxon>
        <taxon>Eutardigrada</taxon>
        <taxon>Parachela</taxon>
        <taxon>Hypsibioidea</taxon>
        <taxon>Ramazzottiidae</taxon>
        <taxon>Ramazzottius</taxon>
    </lineage>
</organism>
<evidence type="ECO:0000259" key="3">
    <source>
        <dbReference type="PROSITE" id="PS50158"/>
    </source>
</evidence>
<dbReference type="GO" id="GO:0003676">
    <property type="term" value="F:nucleic acid binding"/>
    <property type="evidence" value="ECO:0007669"/>
    <property type="project" value="InterPro"/>
</dbReference>
<dbReference type="Pfam" id="PF26034">
    <property type="entry name" value="PHAT_SMAUG"/>
    <property type="match status" value="1"/>
</dbReference>
<comment type="caution">
    <text evidence="4">The sequence shown here is derived from an EMBL/GenBank/DDBJ whole genome shotgun (WGS) entry which is preliminary data.</text>
</comment>
<keyword evidence="1" id="KW-0862">Zinc</keyword>
<keyword evidence="5" id="KW-1185">Reference proteome</keyword>
<dbReference type="PROSITE" id="PS50158">
    <property type="entry name" value="ZF_CCHC"/>
    <property type="match status" value="1"/>
</dbReference>
<feature type="domain" description="CCHC-type" evidence="3">
    <location>
        <begin position="333"/>
        <end position="348"/>
    </location>
</feature>
<dbReference type="AlphaFoldDB" id="A0A1D1VZV2"/>
<evidence type="ECO:0000256" key="2">
    <source>
        <dbReference type="SAM" id="MobiDB-lite"/>
    </source>
</evidence>
<evidence type="ECO:0000313" key="5">
    <source>
        <dbReference type="Proteomes" id="UP000186922"/>
    </source>
</evidence>
<dbReference type="STRING" id="947166.A0A1D1VZV2"/>
<evidence type="ECO:0000256" key="1">
    <source>
        <dbReference type="PROSITE-ProRule" id="PRU00047"/>
    </source>
</evidence>
<sequence>MEKPEAALPVTSVFETGGKIREWMDTGLDNHERLEIFFSLLNTMTNLEVRYFHTILHSFMGRDWQSVVEAQELIRRTNDVFSMRESYDSMEPLSLLTNEMTRNQVLLDFSVLHTLSTSCGEIICDFLEKADIPGHLGRLEDGQVLSDLLMIINMGYRHPALRFHRRLRLGQLAVELVNRRTAIRTPSILSALPLMNSVGTSTASLCSEELEEFSLNHSFESTHLLSDFGDVDPGQNGEPCSTLPHEQGYPPVVEKPGPPDDPKIKSLSDTDVLACQTASQSPDSTARLKTSYSCGSCISREEGLKTPTTIPSGSLGKPPWKANPKRPARIKSCYNCGKCGHWGEHCRNRPQWEWDPYSGVDYCVTTDDSYRKSAELIRNSETFYPPRHGGKPWSGK</sequence>
<dbReference type="GO" id="GO:0008270">
    <property type="term" value="F:zinc ion binding"/>
    <property type="evidence" value="ECO:0007669"/>
    <property type="project" value="UniProtKB-KW"/>
</dbReference>
<keyword evidence="1" id="KW-0479">Metal-binding</keyword>
<name>A0A1D1VZV2_RAMVA</name>